<feature type="domain" description="SAICAR synthetase/ADE2 N-terminal" evidence="11">
    <location>
        <begin position="133"/>
        <end position="377"/>
    </location>
</feature>
<evidence type="ECO:0000256" key="3">
    <source>
        <dbReference type="ARBA" id="ARBA00012217"/>
    </source>
</evidence>
<dbReference type="Pfam" id="PF01259">
    <property type="entry name" value="SAICAR_synt"/>
    <property type="match status" value="1"/>
</dbReference>
<dbReference type="PANTHER" id="PTHR43700:SF1">
    <property type="entry name" value="PHOSPHORIBOSYLAMINOIMIDAZOLE-SUCCINOCARBOXAMIDE SYNTHASE"/>
    <property type="match status" value="1"/>
</dbReference>
<keyword evidence="4" id="KW-0436">Ligase</keyword>
<sequence>MVAVMVMSSMGVASRSSSSLVVDAAAGSASSPLSDSCGSSRCCSKLRFPATTPGTLTSRAALSSRVRELSSMVLRGGKEVVAWPRVSSAMVSSTVDLDARRPEVEASIDEALGNCITESFLNDAIPSLGPKIRGKVRDIYDAGDYMVLVTTDRQSAFDRILASVPFKGQVLNQTSIWWFNNTKHITDNAIVSAPDPNVTIAKKCTVFPVEFVVRGFVTGSTSTSLWTVYNQGVRNYCGNELKEGMKKNEKLEANILTPTTKAADHDLPISGDEIAEQGLMSREDYEEVKSRALALFKFGQEVARKHGLLLVDTKYEFGKTSDGTIVLIDEVHTPDSSRYWIAASYEERQRQGLEPENIDKEFLRLWFKSQCDPYTAEVLPEAPKELVSELSWRYIVLYETITGTKFVLPDVKENLHDRIIRNVQDALSLLL</sequence>
<dbReference type="STRING" id="3218.A0A2K1IIP9"/>
<keyword evidence="14" id="KW-1185">Reference proteome</keyword>
<dbReference type="AlphaFoldDB" id="A0A2K1IIP9"/>
<keyword evidence="6" id="KW-0658">Purine biosynthesis</keyword>
<evidence type="ECO:0000313" key="13">
    <source>
        <dbReference type="EnsemblPlants" id="Pp3c23_9790V3.1"/>
    </source>
</evidence>
<dbReference type="PaxDb" id="3218-PP1S10_57V6.1"/>
<reference evidence="12 14" key="2">
    <citation type="journal article" date="2018" name="Plant J.">
        <title>The Physcomitrella patens chromosome-scale assembly reveals moss genome structure and evolution.</title>
        <authorList>
            <person name="Lang D."/>
            <person name="Ullrich K.K."/>
            <person name="Murat F."/>
            <person name="Fuchs J."/>
            <person name="Jenkins J."/>
            <person name="Haas F.B."/>
            <person name="Piednoel M."/>
            <person name="Gundlach H."/>
            <person name="Van Bel M."/>
            <person name="Meyberg R."/>
            <person name="Vives C."/>
            <person name="Morata J."/>
            <person name="Symeonidi A."/>
            <person name="Hiss M."/>
            <person name="Muchero W."/>
            <person name="Kamisugi Y."/>
            <person name="Saleh O."/>
            <person name="Blanc G."/>
            <person name="Decker E.L."/>
            <person name="van Gessel N."/>
            <person name="Grimwood J."/>
            <person name="Hayes R.D."/>
            <person name="Graham S.W."/>
            <person name="Gunter L.E."/>
            <person name="McDaniel S.F."/>
            <person name="Hoernstein S.N.W."/>
            <person name="Larsson A."/>
            <person name="Li F.W."/>
            <person name="Perroud P.F."/>
            <person name="Phillips J."/>
            <person name="Ranjan P."/>
            <person name="Rokshar D.S."/>
            <person name="Rothfels C.J."/>
            <person name="Schneider L."/>
            <person name="Shu S."/>
            <person name="Stevenson D.W."/>
            <person name="Thummler F."/>
            <person name="Tillich M."/>
            <person name="Villarreal Aguilar J.C."/>
            <person name="Widiez T."/>
            <person name="Wong G.K."/>
            <person name="Wymore A."/>
            <person name="Zhang Y."/>
            <person name="Zimmer A.D."/>
            <person name="Quatrano R.S."/>
            <person name="Mayer K.F.X."/>
            <person name="Goodstein D."/>
            <person name="Casacuberta J.M."/>
            <person name="Vandepoele K."/>
            <person name="Reski R."/>
            <person name="Cuming A.C."/>
            <person name="Tuskan G.A."/>
            <person name="Maumus F."/>
            <person name="Salse J."/>
            <person name="Schmutz J."/>
            <person name="Rensing S.A."/>
        </authorList>
    </citation>
    <scope>NUCLEOTIDE SEQUENCE [LARGE SCALE GENOMIC DNA]</scope>
    <source>
        <strain evidence="13 14">cv. Gransden 2004</strain>
    </source>
</reference>
<dbReference type="Proteomes" id="UP000006727">
    <property type="component" value="Chromosome 23"/>
</dbReference>
<evidence type="ECO:0000256" key="8">
    <source>
        <dbReference type="ARBA" id="ARBA00030409"/>
    </source>
</evidence>
<evidence type="ECO:0000256" key="1">
    <source>
        <dbReference type="ARBA" id="ARBA00004672"/>
    </source>
</evidence>
<comment type="similarity">
    <text evidence="2">Belongs to the SAICAR synthetase family.</text>
</comment>
<dbReference type="Gramene" id="Pp3c23_9790V3.2">
    <property type="protein sequence ID" value="Pp3c23_9790V3.2"/>
    <property type="gene ID" value="Pp3c23_9790"/>
</dbReference>
<evidence type="ECO:0000313" key="12">
    <source>
        <dbReference type="EMBL" id="PNR29152.1"/>
    </source>
</evidence>
<reference evidence="12 14" key="1">
    <citation type="journal article" date="2008" name="Science">
        <title>The Physcomitrella genome reveals evolutionary insights into the conquest of land by plants.</title>
        <authorList>
            <person name="Rensing S."/>
            <person name="Lang D."/>
            <person name="Zimmer A."/>
            <person name="Terry A."/>
            <person name="Salamov A."/>
            <person name="Shapiro H."/>
            <person name="Nishiyama T."/>
            <person name="Perroud P.-F."/>
            <person name="Lindquist E."/>
            <person name="Kamisugi Y."/>
            <person name="Tanahashi T."/>
            <person name="Sakakibara K."/>
            <person name="Fujita T."/>
            <person name="Oishi K."/>
            <person name="Shin-I T."/>
            <person name="Kuroki Y."/>
            <person name="Toyoda A."/>
            <person name="Suzuki Y."/>
            <person name="Hashimoto A."/>
            <person name="Yamaguchi K."/>
            <person name="Sugano A."/>
            <person name="Kohara Y."/>
            <person name="Fujiyama A."/>
            <person name="Anterola A."/>
            <person name="Aoki S."/>
            <person name="Ashton N."/>
            <person name="Barbazuk W.B."/>
            <person name="Barker E."/>
            <person name="Bennetzen J."/>
            <person name="Bezanilla M."/>
            <person name="Blankenship R."/>
            <person name="Cho S.H."/>
            <person name="Dutcher S."/>
            <person name="Estelle M."/>
            <person name="Fawcett J.A."/>
            <person name="Gundlach H."/>
            <person name="Hanada K."/>
            <person name="Heyl A."/>
            <person name="Hicks K.A."/>
            <person name="Hugh J."/>
            <person name="Lohr M."/>
            <person name="Mayer K."/>
            <person name="Melkozernov A."/>
            <person name="Murata T."/>
            <person name="Nelson D."/>
            <person name="Pils B."/>
            <person name="Prigge M."/>
            <person name="Reiss B."/>
            <person name="Renner T."/>
            <person name="Rombauts S."/>
            <person name="Rushton P."/>
            <person name="Sanderfoot A."/>
            <person name="Schween G."/>
            <person name="Shiu S.-H."/>
            <person name="Stueber K."/>
            <person name="Theodoulou F.L."/>
            <person name="Tu H."/>
            <person name="Van de Peer Y."/>
            <person name="Verrier P.J."/>
            <person name="Waters E."/>
            <person name="Wood A."/>
            <person name="Yang L."/>
            <person name="Cove D."/>
            <person name="Cuming A."/>
            <person name="Hasebe M."/>
            <person name="Lucas S."/>
            <person name="Mishler D.B."/>
            <person name="Reski R."/>
            <person name="Grigoriev I."/>
            <person name="Quatrano R.S."/>
            <person name="Boore J.L."/>
        </authorList>
    </citation>
    <scope>NUCLEOTIDE SEQUENCE [LARGE SCALE GENOMIC DNA]</scope>
    <source>
        <strain evidence="13 14">cv. Gransden 2004</strain>
    </source>
</reference>
<dbReference type="OrthoDB" id="9991235at2759"/>
<dbReference type="PANTHER" id="PTHR43700">
    <property type="entry name" value="PHOSPHORIBOSYLAMINOIMIDAZOLE-SUCCINOCARBOXAMIDE SYNTHASE"/>
    <property type="match status" value="1"/>
</dbReference>
<evidence type="ECO:0000256" key="7">
    <source>
        <dbReference type="ARBA" id="ARBA00022840"/>
    </source>
</evidence>
<name>A0A2K1IIP9_PHYPA</name>
<dbReference type="Gene3D" id="3.30.200.20">
    <property type="entry name" value="Phosphorylase Kinase, domain 1"/>
    <property type="match status" value="1"/>
</dbReference>
<dbReference type="NCBIfam" id="NF009251">
    <property type="entry name" value="PRK12607.1"/>
    <property type="match status" value="1"/>
</dbReference>
<gene>
    <name evidence="13" type="primary">LOC112276171</name>
    <name evidence="12" type="ORF">PHYPA_027844</name>
</gene>
<evidence type="ECO:0000256" key="9">
    <source>
        <dbReference type="ARBA" id="ARBA00048475"/>
    </source>
</evidence>
<dbReference type="UniPathway" id="UPA00074">
    <property type="reaction ID" value="UER00131"/>
</dbReference>
<keyword evidence="5" id="KW-0547">Nucleotide-binding</keyword>
<dbReference type="GeneID" id="112276171"/>
<dbReference type="Gramene" id="Pp3c23_9790V3.1">
    <property type="protein sequence ID" value="Pp3c23_9790V3.1"/>
    <property type="gene ID" value="Pp3c23_9790"/>
</dbReference>
<evidence type="ECO:0000256" key="10">
    <source>
        <dbReference type="ARBA" id="ARBA00073447"/>
    </source>
</evidence>
<evidence type="ECO:0000256" key="5">
    <source>
        <dbReference type="ARBA" id="ARBA00022741"/>
    </source>
</evidence>
<dbReference type="OMA" id="CEPFKVE"/>
<dbReference type="RefSeq" id="XP_024363025.1">
    <property type="nucleotide sequence ID" value="XM_024507257.2"/>
</dbReference>
<accession>A0A2K1IIP9</accession>
<evidence type="ECO:0000256" key="6">
    <source>
        <dbReference type="ARBA" id="ARBA00022755"/>
    </source>
</evidence>
<proteinExistence type="inferred from homology"/>
<evidence type="ECO:0000313" key="14">
    <source>
        <dbReference type="Proteomes" id="UP000006727"/>
    </source>
</evidence>
<comment type="catalytic activity">
    <reaction evidence="9">
        <text>5-amino-1-(5-phospho-D-ribosyl)imidazole-4-carboxylate + L-aspartate + ATP = (2S)-2-[5-amino-1-(5-phospho-beta-D-ribosyl)imidazole-4-carboxamido]succinate + ADP + phosphate + 2 H(+)</text>
        <dbReference type="Rhea" id="RHEA:22628"/>
        <dbReference type="ChEBI" id="CHEBI:15378"/>
        <dbReference type="ChEBI" id="CHEBI:29991"/>
        <dbReference type="ChEBI" id="CHEBI:30616"/>
        <dbReference type="ChEBI" id="CHEBI:43474"/>
        <dbReference type="ChEBI" id="CHEBI:58443"/>
        <dbReference type="ChEBI" id="CHEBI:77657"/>
        <dbReference type="ChEBI" id="CHEBI:456216"/>
        <dbReference type="EC" id="6.3.2.6"/>
    </reaction>
</comment>
<dbReference type="PROSITE" id="PS01057">
    <property type="entry name" value="SAICAR_SYNTHETASE_1"/>
    <property type="match status" value="1"/>
</dbReference>
<dbReference type="InterPro" id="IPR028923">
    <property type="entry name" value="SAICAR_synt/ADE2_N"/>
</dbReference>
<dbReference type="GO" id="GO:0009733">
    <property type="term" value="P:response to auxin"/>
    <property type="evidence" value="ECO:0007669"/>
    <property type="project" value="EnsemblPlants"/>
</dbReference>
<comment type="pathway">
    <text evidence="1">Purine metabolism; IMP biosynthesis via de novo pathway; 5-amino-1-(5-phospho-D-ribosyl)imidazole-4-carboxamide from 5-amino-1-(5-phospho-D-ribosyl)imidazole-4-carboxylate: step 1/2.</text>
</comment>
<dbReference type="GO" id="GO:0004639">
    <property type="term" value="F:phosphoribosylaminoimidazolesuccinocarboxamide synthase activity"/>
    <property type="evidence" value="ECO:0000318"/>
    <property type="project" value="GO_Central"/>
</dbReference>
<organism evidence="12">
    <name type="scientific">Physcomitrium patens</name>
    <name type="common">Spreading-leaved earth moss</name>
    <name type="synonym">Physcomitrella patens</name>
    <dbReference type="NCBI Taxonomy" id="3218"/>
    <lineage>
        <taxon>Eukaryota</taxon>
        <taxon>Viridiplantae</taxon>
        <taxon>Streptophyta</taxon>
        <taxon>Embryophyta</taxon>
        <taxon>Bryophyta</taxon>
        <taxon>Bryophytina</taxon>
        <taxon>Bryopsida</taxon>
        <taxon>Funariidae</taxon>
        <taxon>Funariales</taxon>
        <taxon>Funariaceae</taxon>
        <taxon>Physcomitrium</taxon>
    </lineage>
</organism>
<dbReference type="FunFam" id="3.30.200.20:FF:000199">
    <property type="entry name" value="Phosphoribosylaminoimidazole-succinocarboxamide synthase"/>
    <property type="match status" value="1"/>
</dbReference>
<evidence type="ECO:0000259" key="11">
    <source>
        <dbReference type="Pfam" id="PF01259"/>
    </source>
</evidence>
<dbReference type="GO" id="GO:0005524">
    <property type="term" value="F:ATP binding"/>
    <property type="evidence" value="ECO:0007669"/>
    <property type="project" value="UniProtKB-KW"/>
</dbReference>
<dbReference type="EMBL" id="ABEU02000023">
    <property type="protein sequence ID" value="PNR29152.1"/>
    <property type="molecule type" value="Genomic_DNA"/>
</dbReference>
<dbReference type="SUPFAM" id="SSF56104">
    <property type="entry name" value="SAICAR synthase-like"/>
    <property type="match status" value="1"/>
</dbReference>
<dbReference type="PROSITE" id="PS01058">
    <property type="entry name" value="SAICAR_SYNTHETASE_2"/>
    <property type="match status" value="1"/>
</dbReference>
<keyword evidence="7" id="KW-0067">ATP-binding</keyword>
<reference evidence="13" key="3">
    <citation type="submission" date="2020-12" db="UniProtKB">
        <authorList>
            <consortium name="EnsemblPlants"/>
        </authorList>
    </citation>
    <scope>IDENTIFICATION</scope>
</reference>
<dbReference type="GO" id="GO:0006189">
    <property type="term" value="P:'de novo' IMP biosynthetic process"/>
    <property type="evidence" value="ECO:0000318"/>
    <property type="project" value="GO_Central"/>
</dbReference>
<dbReference type="CDD" id="cd01414">
    <property type="entry name" value="SAICAR_synt_Sc"/>
    <property type="match status" value="1"/>
</dbReference>
<dbReference type="EC" id="6.3.2.6" evidence="3"/>
<dbReference type="FunFam" id="3.30.470.20:FF:000015">
    <property type="entry name" value="Phosphoribosylaminoimidazole-succinocarboxamide synthase"/>
    <property type="match status" value="1"/>
</dbReference>
<dbReference type="EnsemblPlants" id="Pp3c23_9790V3.1">
    <property type="protein sequence ID" value="Pp3c23_9790V3.1"/>
    <property type="gene ID" value="Pp3c23_9790"/>
</dbReference>
<dbReference type="InterPro" id="IPR018236">
    <property type="entry name" value="SAICAR_synthetase_CS"/>
</dbReference>
<evidence type="ECO:0000256" key="2">
    <source>
        <dbReference type="ARBA" id="ARBA00010190"/>
    </source>
</evidence>
<dbReference type="Gene3D" id="3.30.470.20">
    <property type="entry name" value="ATP-grasp fold, B domain"/>
    <property type="match status" value="1"/>
</dbReference>
<protein>
    <recommendedName>
        <fullName evidence="10">Phosphoribosylaminoimidazole-succinocarboxamide synthase, chloroplastic</fullName>
        <ecNumber evidence="3">6.3.2.6</ecNumber>
    </recommendedName>
    <alternativeName>
        <fullName evidence="8">SAICAR synthetase</fullName>
    </alternativeName>
</protein>
<dbReference type="EnsemblPlants" id="Pp3c23_9790V3.2">
    <property type="protein sequence ID" value="Pp3c23_9790V3.2"/>
    <property type="gene ID" value="Pp3c23_9790"/>
</dbReference>
<dbReference type="HAMAP" id="MF_00137">
    <property type="entry name" value="SAICAR_synth"/>
    <property type="match status" value="1"/>
</dbReference>
<evidence type="ECO:0000256" key="4">
    <source>
        <dbReference type="ARBA" id="ARBA00022598"/>
    </source>
</evidence>